<evidence type="ECO:0000259" key="5">
    <source>
        <dbReference type="SMART" id="SM01144"/>
    </source>
</evidence>
<evidence type="ECO:0000256" key="3">
    <source>
        <dbReference type="ARBA" id="ARBA00022691"/>
    </source>
</evidence>
<evidence type="ECO:0000256" key="2">
    <source>
        <dbReference type="ARBA" id="ARBA00022679"/>
    </source>
</evidence>
<proteinExistence type="predicted"/>
<name>A0A9X1IPC5_9GAMM</name>
<feature type="domain" description="DTW" evidence="5">
    <location>
        <begin position="1"/>
        <end position="153"/>
    </location>
</feature>
<dbReference type="InterPro" id="IPR005636">
    <property type="entry name" value="DTW"/>
</dbReference>
<keyword evidence="2" id="KW-0808">Transferase</keyword>
<protein>
    <recommendedName>
        <fullName evidence="1">tRNA-uridine aminocarboxypropyltransferase</fullName>
        <ecNumber evidence="1">2.5.1.25</ecNumber>
    </recommendedName>
</protein>
<keyword evidence="7" id="KW-1185">Reference proteome</keyword>
<accession>A0A9X1IPC5</accession>
<dbReference type="InterPro" id="IPR039262">
    <property type="entry name" value="DTWD2/TAPT"/>
</dbReference>
<dbReference type="EMBL" id="JAJATW010000026">
    <property type="protein sequence ID" value="MCB5162885.1"/>
    <property type="molecule type" value="Genomic_DNA"/>
</dbReference>
<comment type="caution">
    <text evidence="6">The sequence shown here is derived from an EMBL/GenBank/DDBJ whole genome shotgun (WGS) entry which is preliminary data.</text>
</comment>
<evidence type="ECO:0000313" key="6">
    <source>
        <dbReference type="EMBL" id="MCB5162885.1"/>
    </source>
</evidence>
<dbReference type="Pfam" id="PF03942">
    <property type="entry name" value="DTW"/>
    <property type="match status" value="1"/>
</dbReference>
<evidence type="ECO:0000256" key="1">
    <source>
        <dbReference type="ARBA" id="ARBA00012386"/>
    </source>
</evidence>
<dbReference type="AlphaFoldDB" id="A0A9X1IPC5"/>
<dbReference type="GO" id="GO:0016432">
    <property type="term" value="F:tRNA-uridine aminocarboxypropyltransferase activity"/>
    <property type="evidence" value="ECO:0007669"/>
    <property type="project" value="UniProtKB-EC"/>
</dbReference>
<evidence type="ECO:0000256" key="4">
    <source>
        <dbReference type="ARBA" id="ARBA00022694"/>
    </source>
</evidence>
<keyword evidence="4" id="KW-0819">tRNA processing</keyword>
<reference evidence="6" key="1">
    <citation type="submission" date="2021-10" db="EMBL/GenBank/DDBJ databases">
        <title>Marinomonas pontica sp. nov., isolated from the Black Sea.</title>
        <authorList>
            <person name="Zhao L.-H."/>
            <person name="Xue J.-H."/>
        </authorList>
    </citation>
    <scope>NUCLEOTIDE SEQUENCE</scope>
    <source>
        <strain evidence="6">E8</strain>
    </source>
</reference>
<dbReference type="GO" id="GO:0008033">
    <property type="term" value="P:tRNA processing"/>
    <property type="evidence" value="ECO:0007669"/>
    <property type="project" value="UniProtKB-KW"/>
</dbReference>
<evidence type="ECO:0000313" key="7">
    <source>
        <dbReference type="Proteomes" id="UP001139095"/>
    </source>
</evidence>
<sequence length="154" mass="17794">MKIWLITHSEEIKKTTGTGKLVKEALNDECERIIWSRTEPNKEILQLAPNNTVLVYPYQEGGLEIQGVSSSVIENILILDGTWQQARKMYNQSPYLKQFCHYEIQGLRSVYAKRRNQKETGLCTAEVAIQILKEKRHLKLTALQKKFSVFNQSP</sequence>
<dbReference type="EC" id="2.5.1.25" evidence="1"/>
<dbReference type="PANTHER" id="PTHR21392:SF1">
    <property type="entry name" value="TRNA-URIDINE AMINOCARBOXYPROPYLTRANSFERASE"/>
    <property type="match status" value="1"/>
</dbReference>
<keyword evidence="3" id="KW-0949">S-adenosyl-L-methionine</keyword>
<gene>
    <name evidence="6" type="ORF">LG368_13385</name>
</gene>
<dbReference type="Proteomes" id="UP001139095">
    <property type="component" value="Unassembled WGS sequence"/>
</dbReference>
<organism evidence="6 7">
    <name type="scientific">Marinomonas algarum</name>
    <dbReference type="NCBI Taxonomy" id="2883105"/>
    <lineage>
        <taxon>Bacteria</taxon>
        <taxon>Pseudomonadati</taxon>
        <taxon>Pseudomonadota</taxon>
        <taxon>Gammaproteobacteria</taxon>
        <taxon>Oceanospirillales</taxon>
        <taxon>Oceanospirillaceae</taxon>
        <taxon>Marinomonas</taxon>
    </lineage>
</organism>
<dbReference type="PANTHER" id="PTHR21392">
    <property type="entry name" value="TRNA-URIDINE AMINOCARBOXYPROPYLTRANSFERASE 2"/>
    <property type="match status" value="1"/>
</dbReference>
<dbReference type="SMART" id="SM01144">
    <property type="entry name" value="DTW"/>
    <property type="match status" value="1"/>
</dbReference>
<dbReference type="RefSeq" id="WP_226755231.1">
    <property type="nucleotide sequence ID" value="NZ_JAJATW010000026.1"/>
</dbReference>